<accession>A0A2I0UI08</accession>
<reference evidence="3" key="2">
    <citation type="submission" date="2017-12" db="EMBL/GenBank/DDBJ databases">
        <title>Genome sequence of the Bar-tailed Godwit (Limosa lapponica baueri).</title>
        <authorList>
            <person name="Lima N.C.B."/>
            <person name="Parody-Merino A.M."/>
            <person name="Battley P.F."/>
            <person name="Fidler A.E."/>
            <person name="Prosdocimi F."/>
        </authorList>
    </citation>
    <scope>NUCLEOTIDE SEQUENCE [LARGE SCALE GENOMIC DNA]</scope>
</reference>
<sequence>MPCSVEMVRKEKKRKEKKRKEKKRKEKKRKEKKRKEKRALGRQKALLLCKYDALNSTLWQAKWLDSFENLGPCTCAQPPKLAILQADSQPPLCMGLVAAIISSSLSFNRSYKDRMLAGIKSCLQRGWTKTSQTPLQLCSPTAKCPHLKCQVPS</sequence>
<reference evidence="3" key="1">
    <citation type="submission" date="2017-11" db="EMBL/GenBank/DDBJ databases">
        <authorList>
            <person name="Lima N.C."/>
            <person name="Parody-Merino A.M."/>
            <person name="Battley P.F."/>
            <person name="Fidler A.E."/>
            <person name="Prosdocimi F."/>
        </authorList>
    </citation>
    <scope>NUCLEOTIDE SEQUENCE [LARGE SCALE GENOMIC DNA]</scope>
</reference>
<evidence type="ECO:0000313" key="3">
    <source>
        <dbReference type="Proteomes" id="UP000233556"/>
    </source>
</evidence>
<dbReference type="Proteomes" id="UP000233556">
    <property type="component" value="Unassembled WGS sequence"/>
</dbReference>
<feature type="region of interest" description="Disordered" evidence="1">
    <location>
        <begin position="1"/>
        <end position="39"/>
    </location>
</feature>
<gene>
    <name evidence="2" type="ORF">llap_4010</name>
</gene>
<evidence type="ECO:0000256" key="1">
    <source>
        <dbReference type="SAM" id="MobiDB-lite"/>
    </source>
</evidence>
<feature type="compositionally biased region" description="Basic residues" evidence="1">
    <location>
        <begin position="10"/>
        <end position="39"/>
    </location>
</feature>
<dbReference type="AlphaFoldDB" id="A0A2I0UI08"/>
<organism evidence="2 3">
    <name type="scientific">Limosa lapponica baueri</name>
    <dbReference type="NCBI Taxonomy" id="1758121"/>
    <lineage>
        <taxon>Eukaryota</taxon>
        <taxon>Metazoa</taxon>
        <taxon>Chordata</taxon>
        <taxon>Craniata</taxon>
        <taxon>Vertebrata</taxon>
        <taxon>Euteleostomi</taxon>
        <taxon>Archelosauria</taxon>
        <taxon>Archosauria</taxon>
        <taxon>Dinosauria</taxon>
        <taxon>Saurischia</taxon>
        <taxon>Theropoda</taxon>
        <taxon>Coelurosauria</taxon>
        <taxon>Aves</taxon>
        <taxon>Neognathae</taxon>
        <taxon>Neoaves</taxon>
        <taxon>Charadriiformes</taxon>
        <taxon>Scolopacidae</taxon>
        <taxon>Limosa</taxon>
    </lineage>
</organism>
<protein>
    <submittedName>
        <fullName evidence="2">Uncharacterized protein</fullName>
    </submittedName>
</protein>
<dbReference type="EMBL" id="KZ505748">
    <property type="protein sequence ID" value="PKU45683.1"/>
    <property type="molecule type" value="Genomic_DNA"/>
</dbReference>
<name>A0A2I0UI08_LIMLA</name>
<evidence type="ECO:0000313" key="2">
    <source>
        <dbReference type="EMBL" id="PKU45683.1"/>
    </source>
</evidence>
<keyword evidence="3" id="KW-1185">Reference proteome</keyword>
<proteinExistence type="predicted"/>